<feature type="compositionally biased region" description="Gly residues" evidence="1">
    <location>
        <begin position="270"/>
        <end position="281"/>
    </location>
</feature>
<comment type="caution">
    <text evidence="3">The sequence shown here is derived from an EMBL/GenBank/DDBJ whole genome shotgun (WGS) entry which is preliminary data.</text>
</comment>
<keyword evidence="4" id="KW-1185">Reference proteome</keyword>
<feature type="domain" description="Peptidase C39-like" evidence="2">
    <location>
        <begin position="303"/>
        <end position="415"/>
    </location>
</feature>
<protein>
    <submittedName>
        <fullName evidence="3">C39 family peptidase</fullName>
    </submittedName>
</protein>
<organism evidence="3 4">
    <name type="scientific">Mucilaginibacter segetis</name>
    <dbReference type="NCBI Taxonomy" id="2793071"/>
    <lineage>
        <taxon>Bacteria</taxon>
        <taxon>Pseudomonadati</taxon>
        <taxon>Bacteroidota</taxon>
        <taxon>Sphingobacteriia</taxon>
        <taxon>Sphingobacteriales</taxon>
        <taxon>Sphingobacteriaceae</taxon>
        <taxon>Mucilaginibacter</taxon>
    </lineage>
</organism>
<evidence type="ECO:0000313" key="4">
    <source>
        <dbReference type="Proteomes" id="UP000613193"/>
    </source>
</evidence>
<accession>A0A934PV97</accession>
<reference evidence="3" key="1">
    <citation type="submission" date="2020-12" db="EMBL/GenBank/DDBJ databases">
        <title>Bacterial novel species Mucilaginibacter sp. SD-g isolated from soil.</title>
        <authorList>
            <person name="Jung H.-Y."/>
        </authorList>
    </citation>
    <scope>NUCLEOTIDE SEQUENCE</scope>
    <source>
        <strain evidence="3">SD-g</strain>
    </source>
</reference>
<evidence type="ECO:0000256" key="1">
    <source>
        <dbReference type="SAM" id="MobiDB-lite"/>
    </source>
</evidence>
<gene>
    <name evidence="3" type="ORF">I5M19_09960</name>
</gene>
<dbReference type="InterPro" id="IPR039564">
    <property type="entry name" value="Peptidase_C39-like"/>
</dbReference>
<dbReference type="EMBL" id="JAEHFW010000002">
    <property type="protein sequence ID" value="MBK0379633.1"/>
    <property type="molecule type" value="Genomic_DNA"/>
</dbReference>
<dbReference type="Pfam" id="PF13529">
    <property type="entry name" value="Peptidase_C39_2"/>
    <property type="match status" value="1"/>
</dbReference>
<dbReference type="Proteomes" id="UP000613193">
    <property type="component" value="Unassembled WGS sequence"/>
</dbReference>
<name>A0A934PV97_9SPHI</name>
<dbReference type="AlphaFoldDB" id="A0A934PV97"/>
<evidence type="ECO:0000259" key="2">
    <source>
        <dbReference type="Pfam" id="PF13529"/>
    </source>
</evidence>
<evidence type="ECO:0000313" key="3">
    <source>
        <dbReference type="EMBL" id="MBK0379633.1"/>
    </source>
</evidence>
<dbReference type="RefSeq" id="WP_200066188.1">
    <property type="nucleotide sequence ID" value="NZ_JAEHFW010000002.1"/>
</dbReference>
<sequence length="442" mass="48146">MNENYFHFPARLLATICFAVIVFYGCTKEDDRQISHAVVGPALDVSEAKNWYDINYNSTAQSGQNAQTFSVSNNKNPDYSKLVKPNWNKAVQYSEYGVTILEIPLDDPSKITSKFKSALSGNPTGKYTKTSFVFVKNNGKYMGFIRVLSADSAYSTKGLEKFNANSYNHMDADFGGSELLFTPTGDFVFGGIYTHGNFAPLVKYGANSSKTQSVKPNLVQDPGSGGGPVSDNPQVVCTSWYLDTYVDNVLVSSEYLGTSCSTTNTTQPNNGGGTAPPGGGNAQHQLANKNRLPSKNNTDQQVGGMCSFKTLEWISKYLGGNISVGTSFQWYFQNYQLNSQQINNILSGVDGISPQRVTELLDHYMSFTESAPGNIIGSINSGHPMMGLIETMPGNQHAVMITGYNDNGTIEYFDPETGHYASPVPPNAFVRVIEVSGFKPNN</sequence>
<proteinExistence type="predicted"/>
<feature type="region of interest" description="Disordered" evidence="1">
    <location>
        <begin position="261"/>
        <end position="286"/>
    </location>
</feature>